<accession>A0A9D2J2Z0</accession>
<evidence type="ECO:0000313" key="12">
    <source>
        <dbReference type="EMBL" id="HIZ34357.1"/>
    </source>
</evidence>
<evidence type="ECO:0000313" key="13">
    <source>
        <dbReference type="Proteomes" id="UP000824037"/>
    </source>
</evidence>
<evidence type="ECO:0000256" key="10">
    <source>
        <dbReference type="SAM" id="Phobius"/>
    </source>
</evidence>
<dbReference type="Gene3D" id="1.20.5.1930">
    <property type="match status" value="1"/>
</dbReference>
<evidence type="ECO:0000256" key="8">
    <source>
        <dbReference type="ARBA" id="ARBA00023012"/>
    </source>
</evidence>
<dbReference type="GO" id="GO:0046983">
    <property type="term" value="F:protein dimerization activity"/>
    <property type="evidence" value="ECO:0007669"/>
    <property type="project" value="InterPro"/>
</dbReference>
<organism evidence="12 13">
    <name type="scientific">Candidatus Ruania gallistercoris</name>
    <dbReference type="NCBI Taxonomy" id="2838746"/>
    <lineage>
        <taxon>Bacteria</taxon>
        <taxon>Bacillati</taxon>
        <taxon>Actinomycetota</taxon>
        <taxon>Actinomycetes</taxon>
        <taxon>Micrococcales</taxon>
        <taxon>Ruaniaceae</taxon>
        <taxon>Ruania</taxon>
    </lineage>
</organism>
<keyword evidence="10" id="KW-0472">Membrane</keyword>
<keyword evidence="10" id="KW-1133">Transmembrane helix</keyword>
<feature type="region of interest" description="Disordered" evidence="9">
    <location>
        <begin position="295"/>
        <end position="319"/>
    </location>
</feature>
<dbReference type="Gene3D" id="3.30.565.10">
    <property type="entry name" value="Histidine kinase-like ATPase, C-terminal domain"/>
    <property type="match status" value="1"/>
</dbReference>
<evidence type="ECO:0000256" key="9">
    <source>
        <dbReference type="SAM" id="MobiDB-lite"/>
    </source>
</evidence>
<dbReference type="EMBL" id="DXBY01000023">
    <property type="protein sequence ID" value="HIZ34357.1"/>
    <property type="molecule type" value="Genomic_DNA"/>
</dbReference>
<keyword evidence="7" id="KW-0067">ATP-binding</keyword>
<evidence type="ECO:0000256" key="5">
    <source>
        <dbReference type="ARBA" id="ARBA00022741"/>
    </source>
</evidence>
<evidence type="ECO:0000256" key="2">
    <source>
        <dbReference type="ARBA" id="ARBA00012438"/>
    </source>
</evidence>
<keyword evidence="3" id="KW-0597">Phosphoprotein</keyword>
<dbReference type="GO" id="GO:0000155">
    <property type="term" value="F:phosphorelay sensor kinase activity"/>
    <property type="evidence" value="ECO:0007669"/>
    <property type="project" value="InterPro"/>
</dbReference>
<dbReference type="GO" id="GO:0005524">
    <property type="term" value="F:ATP binding"/>
    <property type="evidence" value="ECO:0007669"/>
    <property type="project" value="UniProtKB-KW"/>
</dbReference>
<reference evidence="12" key="1">
    <citation type="journal article" date="2021" name="PeerJ">
        <title>Extensive microbial diversity within the chicken gut microbiome revealed by metagenomics and culture.</title>
        <authorList>
            <person name="Gilroy R."/>
            <person name="Ravi A."/>
            <person name="Getino M."/>
            <person name="Pursley I."/>
            <person name="Horton D.L."/>
            <person name="Alikhan N.F."/>
            <person name="Baker D."/>
            <person name="Gharbi K."/>
            <person name="Hall N."/>
            <person name="Watson M."/>
            <person name="Adriaenssens E.M."/>
            <person name="Foster-Nyarko E."/>
            <person name="Jarju S."/>
            <person name="Secka A."/>
            <person name="Antonio M."/>
            <person name="Oren A."/>
            <person name="Chaudhuri R.R."/>
            <person name="La Ragione R."/>
            <person name="Hildebrand F."/>
            <person name="Pallen M.J."/>
        </authorList>
    </citation>
    <scope>NUCLEOTIDE SEQUENCE</scope>
    <source>
        <strain evidence="12">ChiGjej4B4-7305</strain>
    </source>
</reference>
<sequence>MRRPAAASGRSDALAAGVTGLASLLLLLAVPVLAGFSGETASPALASAGWWWLIGVLAAQSVTIAMARAFPVTAVLAVTAVPLLAAWPAQGDAFGLTSLPVAVTVYRAAVAHPLTRLRVALALAVLVFAGAYATNQLLEPTGIGPGQAVVIALVQAVLVIGGPLIIALLVAARRAAREAQREELRALARERDAIVQAAIATQRTTMARELHDIAAHHLSGLALMAAAVDRQIETDPPAARAAVQQIRAQSTEVLDDLRRLVGLLREDGGNDGPATVAAIPELVEQLSANRSPIQLRVLGPGSDEGGARSREPSTRLGASSRELGARLGPAAHLTAYRMVQESLTNAERHAAGAARMVEVDDRDTRAMVITVRNAPAAAAAAPGRDGFGLRGMLERAELIGAELSYGPVVDGGWQVQLTIPRTSAPEAT</sequence>
<evidence type="ECO:0000256" key="6">
    <source>
        <dbReference type="ARBA" id="ARBA00022777"/>
    </source>
</evidence>
<feature type="domain" description="Signal transduction histidine kinase subgroup 3 dimerisation and phosphoacceptor" evidence="11">
    <location>
        <begin position="203"/>
        <end position="267"/>
    </location>
</feature>
<dbReference type="Proteomes" id="UP000824037">
    <property type="component" value="Unassembled WGS sequence"/>
</dbReference>
<evidence type="ECO:0000256" key="1">
    <source>
        <dbReference type="ARBA" id="ARBA00000085"/>
    </source>
</evidence>
<proteinExistence type="predicted"/>
<dbReference type="CDD" id="cd16917">
    <property type="entry name" value="HATPase_UhpB-NarQ-NarX-like"/>
    <property type="match status" value="1"/>
</dbReference>
<comment type="caution">
    <text evidence="12">The sequence shown here is derived from an EMBL/GenBank/DDBJ whole genome shotgun (WGS) entry which is preliminary data.</text>
</comment>
<feature type="transmembrane region" description="Helical" evidence="10">
    <location>
        <begin position="146"/>
        <end position="171"/>
    </location>
</feature>
<evidence type="ECO:0000256" key="4">
    <source>
        <dbReference type="ARBA" id="ARBA00022679"/>
    </source>
</evidence>
<reference evidence="12" key="2">
    <citation type="submission" date="2021-04" db="EMBL/GenBank/DDBJ databases">
        <authorList>
            <person name="Gilroy R."/>
        </authorList>
    </citation>
    <scope>NUCLEOTIDE SEQUENCE</scope>
    <source>
        <strain evidence="12">ChiGjej4B4-7305</strain>
    </source>
</reference>
<keyword evidence="8" id="KW-0902">Two-component regulatory system</keyword>
<protein>
    <recommendedName>
        <fullName evidence="2">histidine kinase</fullName>
        <ecNumber evidence="2">2.7.13.3</ecNumber>
    </recommendedName>
</protein>
<feature type="transmembrane region" description="Helical" evidence="10">
    <location>
        <begin position="117"/>
        <end position="134"/>
    </location>
</feature>
<dbReference type="Pfam" id="PF07730">
    <property type="entry name" value="HisKA_3"/>
    <property type="match status" value="1"/>
</dbReference>
<gene>
    <name evidence="12" type="ORF">H9815_01160</name>
</gene>
<keyword evidence="5" id="KW-0547">Nucleotide-binding</keyword>
<dbReference type="InterPro" id="IPR011712">
    <property type="entry name" value="Sig_transdc_His_kin_sub3_dim/P"/>
</dbReference>
<dbReference type="AlphaFoldDB" id="A0A9D2J2Z0"/>
<dbReference type="EC" id="2.7.13.3" evidence="2"/>
<dbReference type="PANTHER" id="PTHR24421:SF10">
    <property type="entry name" value="NITRATE_NITRITE SENSOR PROTEIN NARQ"/>
    <property type="match status" value="1"/>
</dbReference>
<feature type="transmembrane region" description="Helical" evidence="10">
    <location>
        <begin position="44"/>
        <end position="62"/>
    </location>
</feature>
<comment type="catalytic activity">
    <reaction evidence="1">
        <text>ATP + protein L-histidine = ADP + protein N-phospho-L-histidine.</text>
        <dbReference type="EC" id="2.7.13.3"/>
    </reaction>
</comment>
<dbReference type="InterPro" id="IPR036890">
    <property type="entry name" value="HATPase_C_sf"/>
</dbReference>
<keyword evidence="10" id="KW-0812">Transmembrane</keyword>
<dbReference type="InterPro" id="IPR050482">
    <property type="entry name" value="Sensor_HK_TwoCompSys"/>
</dbReference>
<dbReference type="PANTHER" id="PTHR24421">
    <property type="entry name" value="NITRATE/NITRITE SENSOR PROTEIN NARX-RELATED"/>
    <property type="match status" value="1"/>
</dbReference>
<keyword evidence="4" id="KW-0808">Transferase</keyword>
<evidence type="ECO:0000256" key="3">
    <source>
        <dbReference type="ARBA" id="ARBA00022553"/>
    </source>
</evidence>
<dbReference type="GO" id="GO:0016020">
    <property type="term" value="C:membrane"/>
    <property type="evidence" value="ECO:0007669"/>
    <property type="project" value="InterPro"/>
</dbReference>
<dbReference type="SUPFAM" id="SSF55874">
    <property type="entry name" value="ATPase domain of HSP90 chaperone/DNA topoisomerase II/histidine kinase"/>
    <property type="match status" value="1"/>
</dbReference>
<keyword evidence="6" id="KW-0418">Kinase</keyword>
<evidence type="ECO:0000259" key="11">
    <source>
        <dbReference type="Pfam" id="PF07730"/>
    </source>
</evidence>
<evidence type="ECO:0000256" key="7">
    <source>
        <dbReference type="ARBA" id="ARBA00022840"/>
    </source>
</evidence>
<name>A0A9D2J2Z0_9MICO</name>